<name>A0A1X0QKW7_9MICR</name>
<accession>A0A1X0QKW7</accession>
<evidence type="ECO:0000313" key="2">
    <source>
        <dbReference type="EMBL" id="ORE00441.1"/>
    </source>
</evidence>
<reference evidence="2 3" key="1">
    <citation type="journal article" date="2017" name="Environ. Microbiol.">
        <title>Decay of the glycolytic pathway and adaptation to intranuclear parasitism within Enterocytozoonidae microsporidia.</title>
        <authorList>
            <person name="Wiredu Boakye D."/>
            <person name="Jaroenlak P."/>
            <person name="Prachumwat A."/>
            <person name="Williams T.A."/>
            <person name="Bateman K.S."/>
            <person name="Itsathitphaisarn O."/>
            <person name="Sritunyalucksana K."/>
            <person name="Paszkiewicz K.H."/>
            <person name="Moore K.A."/>
            <person name="Stentiford G.D."/>
            <person name="Williams B.A."/>
        </authorList>
    </citation>
    <scope>NUCLEOTIDE SEQUENCE [LARGE SCALE GENOMIC DNA]</scope>
    <source>
        <strain evidence="3">canceri</strain>
    </source>
</reference>
<dbReference type="EMBL" id="LTAI01000020">
    <property type="protein sequence ID" value="ORE00441.1"/>
    <property type="molecule type" value="Genomic_DNA"/>
</dbReference>
<evidence type="ECO:0000313" key="3">
    <source>
        <dbReference type="Proteomes" id="UP000192501"/>
    </source>
</evidence>
<sequence>MILNLFLISCALESIELGDIEIPFIDQSDEIIEEENNYKIFKDEIEKVKELKCSINSINQLIDNEDIKEEFGSELKELPILLFDIKNNISLCFTIVNEVVLNNIINFFQKEEQIQINSNNFKSMKYIIIKIPEVDEELKEKIRSLNENDKKIVLELEKSESDKLRNDVFEFINTIKREACLFITVLKEFTISYFKLENSLLKNSNCLEKFKNPFKSELKDCLFVFRFNIHIKNLKILINYCSLIQEPKIHYDIFMVCSSSEDKKGISKIINVCFTNEYLSGFIKKFKFEKKYSEFFKFVKIIEDEIKKINLPIKILKLELRKMQ</sequence>
<keyword evidence="1" id="KW-0732">Signal</keyword>
<dbReference type="Proteomes" id="UP000192501">
    <property type="component" value="Unassembled WGS sequence"/>
</dbReference>
<dbReference type="VEuPathDB" id="MicrosporidiaDB:A0H76_867"/>
<proteinExistence type="predicted"/>
<feature type="signal peptide" evidence="1">
    <location>
        <begin position="1"/>
        <end position="17"/>
    </location>
</feature>
<dbReference type="VEuPathDB" id="MicrosporidiaDB:HERIO_1753"/>
<protein>
    <submittedName>
        <fullName evidence="2">Uncharacterized protein</fullName>
    </submittedName>
</protein>
<evidence type="ECO:0000256" key="1">
    <source>
        <dbReference type="SAM" id="SignalP"/>
    </source>
</evidence>
<feature type="chain" id="PRO_5012168048" evidence="1">
    <location>
        <begin position="18"/>
        <end position="324"/>
    </location>
</feature>
<dbReference type="AlphaFoldDB" id="A0A1X0QKW7"/>
<gene>
    <name evidence="2" type="ORF">A0H76_867</name>
</gene>
<comment type="caution">
    <text evidence="2">The sequence shown here is derived from an EMBL/GenBank/DDBJ whole genome shotgun (WGS) entry which is preliminary data.</text>
</comment>
<organism evidence="2 3">
    <name type="scientific">Hepatospora eriocheir</name>
    <dbReference type="NCBI Taxonomy" id="1081669"/>
    <lineage>
        <taxon>Eukaryota</taxon>
        <taxon>Fungi</taxon>
        <taxon>Fungi incertae sedis</taxon>
        <taxon>Microsporidia</taxon>
        <taxon>Hepatosporidae</taxon>
        <taxon>Hepatospora</taxon>
    </lineage>
</organism>